<dbReference type="STRING" id="83656.B1H18_00285"/>
<dbReference type="InterPro" id="IPR013563">
    <property type="entry name" value="Oligopep_ABC_C"/>
</dbReference>
<keyword evidence="6" id="KW-0547">Nucleotide-binding</keyword>
<feature type="region of interest" description="Disordered" evidence="10">
    <location>
        <begin position="1"/>
        <end position="70"/>
    </location>
</feature>
<feature type="region of interest" description="Disordered" evidence="10">
    <location>
        <begin position="391"/>
        <end position="413"/>
    </location>
</feature>
<dbReference type="GO" id="GO:0016887">
    <property type="term" value="F:ATP hydrolysis activity"/>
    <property type="evidence" value="ECO:0007669"/>
    <property type="project" value="InterPro"/>
</dbReference>
<comment type="subcellular location">
    <subcellularLocation>
        <location evidence="1">Cell membrane</location>
        <topology evidence="1">Peripheral membrane protein</topology>
    </subcellularLocation>
</comment>
<feature type="domain" description="ABC transporter" evidence="11">
    <location>
        <begin position="75"/>
        <end position="329"/>
    </location>
</feature>
<organism evidence="12 13">
    <name type="scientific">Streptomyces tsukubensis</name>
    <dbReference type="NCBI Taxonomy" id="83656"/>
    <lineage>
        <taxon>Bacteria</taxon>
        <taxon>Bacillati</taxon>
        <taxon>Actinomycetota</taxon>
        <taxon>Actinomycetes</taxon>
        <taxon>Kitasatosporales</taxon>
        <taxon>Streptomycetaceae</taxon>
        <taxon>Streptomyces</taxon>
    </lineage>
</organism>
<dbReference type="InterPro" id="IPR003593">
    <property type="entry name" value="AAA+_ATPase"/>
</dbReference>
<keyword evidence="8" id="KW-1278">Translocase</keyword>
<keyword evidence="7 12" id="KW-0067">ATP-binding</keyword>
<dbReference type="PANTHER" id="PTHR43297:SF14">
    <property type="entry name" value="ATPASE AAA-TYPE CORE DOMAIN-CONTAINING PROTEIN"/>
    <property type="match status" value="1"/>
</dbReference>
<evidence type="ECO:0000256" key="5">
    <source>
        <dbReference type="ARBA" id="ARBA00022519"/>
    </source>
</evidence>
<dbReference type="InterPro" id="IPR003439">
    <property type="entry name" value="ABC_transporter-like_ATP-bd"/>
</dbReference>
<keyword evidence="5" id="KW-0997">Cell inner membrane</keyword>
<dbReference type="NCBIfam" id="TIGR01727">
    <property type="entry name" value="oligo_HPY"/>
    <property type="match status" value="1"/>
</dbReference>
<keyword evidence="4" id="KW-1003">Cell membrane</keyword>
<dbReference type="InterPro" id="IPR017871">
    <property type="entry name" value="ABC_transporter-like_CS"/>
</dbReference>
<dbReference type="Pfam" id="PF00005">
    <property type="entry name" value="ABC_tran"/>
    <property type="match status" value="1"/>
</dbReference>
<evidence type="ECO:0000313" key="13">
    <source>
        <dbReference type="Proteomes" id="UP000190539"/>
    </source>
</evidence>
<reference evidence="12 13" key="1">
    <citation type="submission" date="2017-02" db="EMBL/GenBank/DDBJ databases">
        <title>Draft Genome Sequence of Streptomyces tsukubaensis F601, a Producer of the immunosuppressant tacrolimus FK506.</title>
        <authorList>
            <person name="Zong G."/>
            <person name="Zhong C."/>
            <person name="Fu J."/>
            <person name="Qin R."/>
            <person name="Cao G."/>
        </authorList>
    </citation>
    <scope>NUCLEOTIDE SEQUENCE [LARGE SCALE GENOMIC DNA]</scope>
    <source>
        <strain evidence="12 13">F601</strain>
    </source>
</reference>
<evidence type="ECO:0000313" key="12">
    <source>
        <dbReference type="EMBL" id="OON82561.1"/>
    </source>
</evidence>
<sequence>MSRPADPGAAKAPHDQEAPASAPPTHTGGRTKDPAHTGGRAEPPTRSGGRAELPALSDGPAEPPAHSDGRADAVLTVEGLDVTIGGRLRAVRGAGFTLARGEAVGLVGESGSGKTLTCRSVLGVLPPGVDVTSGSITLGGADGTEPATELTGLSRARWNAVRGRRVGAVFQDPASYLNPSVTVGRQLSEQLRVGLGLSRGQARERAVELFAAVGLHRPAELYHQYPHELSGGMLQRVLIAVAVSCEPELLIADEATTALDVVIQAEILELLQKLRAERGLALLLVTHDLAVVAESCDRVIVMYAGEIVEDGPTAQVLASPAHPYTEALLRVASLGDWGRRDLDIIPGRPPETGAELPGCRFADRCAHATESCVEGPIALYDLTEGRRARCLRPAPPHGDATARPEPVPEGAPA</sequence>
<dbReference type="GO" id="GO:0005524">
    <property type="term" value="F:ATP binding"/>
    <property type="evidence" value="ECO:0007669"/>
    <property type="project" value="UniProtKB-KW"/>
</dbReference>
<dbReference type="RefSeq" id="WP_370622885.1">
    <property type="nucleotide sequence ID" value="NZ_CP045178.1"/>
</dbReference>
<evidence type="ECO:0000256" key="8">
    <source>
        <dbReference type="ARBA" id="ARBA00022967"/>
    </source>
</evidence>
<dbReference type="InterPro" id="IPR027417">
    <property type="entry name" value="P-loop_NTPase"/>
</dbReference>
<keyword evidence="13" id="KW-1185">Reference proteome</keyword>
<dbReference type="PROSITE" id="PS50893">
    <property type="entry name" value="ABC_TRANSPORTER_2"/>
    <property type="match status" value="1"/>
</dbReference>
<dbReference type="Gene3D" id="3.40.50.300">
    <property type="entry name" value="P-loop containing nucleotide triphosphate hydrolases"/>
    <property type="match status" value="1"/>
</dbReference>
<evidence type="ECO:0000256" key="4">
    <source>
        <dbReference type="ARBA" id="ARBA00022475"/>
    </source>
</evidence>
<dbReference type="GO" id="GO:0015833">
    <property type="term" value="P:peptide transport"/>
    <property type="evidence" value="ECO:0007669"/>
    <property type="project" value="InterPro"/>
</dbReference>
<gene>
    <name evidence="12" type="ORF">B1H18_00285</name>
</gene>
<evidence type="ECO:0000256" key="7">
    <source>
        <dbReference type="ARBA" id="ARBA00022840"/>
    </source>
</evidence>
<dbReference type="PANTHER" id="PTHR43297">
    <property type="entry name" value="OLIGOPEPTIDE TRANSPORT ATP-BINDING PROTEIN APPD"/>
    <property type="match status" value="1"/>
</dbReference>
<dbReference type="PROSITE" id="PS00211">
    <property type="entry name" value="ABC_TRANSPORTER_1"/>
    <property type="match status" value="1"/>
</dbReference>
<dbReference type="FunFam" id="3.40.50.300:FF:000016">
    <property type="entry name" value="Oligopeptide ABC transporter ATP-binding component"/>
    <property type="match status" value="1"/>
</dbReference>
<dbReference type="InterPro" id="IPR050388">
    <property type="entry name" value="ABC_Ni/Peptide_Import"/>
</dbReference>
<evidence type="ECO:0000256" key="1">
    <source>
        <dbReference type="ARBA" id="ARBA00004202"/>
    </source>
</evidence>
<evidence type="ECO:0000259" key="11">
    <source>
        <dbReference type="PROSITE" id="PS50893"/>
    </source>
</evidence>
<dbReference type="CDD" id="cd03257">
    <property type="entry name" value="ABC_NikE_OppD_transporters"/>
    <property type="match status" value="1"/>
</dbReference>
<keyword evidence="3" id="KW-0813">Transport</keyword>
<evidence type="ECO:0000256" key="3">
    <source>
        <dbReference type="ARBA" id="ARBA00022448"/>
    </source>
</evidence>
<dbReference type="SUPFAM" id="SSF52540">
    <property type="entry name" value="P-loop containing nucleoside triphosphate hydrolases"/>
    <property type="match status" value="1"/>
</dbReference>
<accession>A0A1V4AG27</accession>
<keyword evidence="9" id="KW-0472">Membrane</keyword>
<evidence type="ECO:0000256" key="6">
    <source>
        <dbReference type="ARBA" id="ARBA00022741"/>
    </source>
</evidence>
<dbReference type="SMART" id="SM00382">
    <property type="entry name" value="AAA"/>
    <property type="match status" value="1"/>
</dbReference>
<name>A0A1V4AG27_9ACTN</name>
<protein>
    <submittedName>
        <fullName evidence="12">Peptide ABC transporter ATP-binding protein</fullName>
    </submittedName>
</protein>
<evidence type="ECO:0000256" key="2">
    <source>
        <dbReference type="ARBA" id="ARBA00005417"/>
    </source>
</evidence>
<evidence type="ECO:0000256" key="10">
    <source>
        <dbReference type="SAM" id="MobiDB-lite"/>
    </source>
</evidence>
<proteinExistence type="inferred from homology"/>
<dbReference type="GO" id="GO:0005886">
    <property type="term" value="C:plasma membrane"/>
    <property type="evidence" value="ECO:0007669"/>
    <property type="project" value="UniProtKB-SubCell"/>
</dbReference>
<comment type="caution">
    <text evidence="12">The sequence shown here is derived from an EMBL/GenBank/DDBJ whole genome shotgun (WGS) entry which is preliminary data.</text>
</comment>
<dbReference type="AlphaFoldDB" id="A0A1V4AG27"/>
<dbReference type="Pfam" id="PF08352">
    <property type="entry name" value="oligo_HPY"/>
    <property type="match status" value="1"/>
</dbReference>
<dbReference type="EMBL" id="MVFC01000001">
    <property type="protein sequence ID" value="OON82561.1"/>
    <property type="molecule type" value="Genomic_DNA"/>
</dbReference>
<evidence type="ECO:0000256" key="9">
    <source>
        <dbReference type="ARBA" id="ARBA00023136"/>
    </source>
</evidence>
<dbReference type="Proteomes" id="UP000190539">
    <property type="component" value="Unassembled WGS sequence"/>
</dbReference>
<comment type="similarity">
    <text evidence="2">Belongs to the ABC transporter superfamily.</text>
</comment>